<feature type="repeat" description="WD" evidence="4">
    <location>
        <begin position="14"/>
        <end position="54"/>
    </location>
</feature>
<dbReference type="PROSITE" id="PS50082">
    <property type="entry name" value="WD_REPEATS_2"/>
    <property type="match status" value="2"/>
</dbReference>
<proteinExistence type="predicted"/>
<sequence length="225" mass="24885">MEIDSAEYQLSCELRGHEDDVRGICICGNAGIATSSRDRTVRFWTLDPSDKRNYTAWKILLGHTSFVGPLAWIAPNEEFPEGGIVSGGMDTLVMVWDLKTGERIHTLKGHQLQVTGVALDDSDVVSSSVDCTLRRWRKGKAVEFWEAHKAAIQAVIKLPSNELITVVPGSYLLSRVVAVVLVGWYCIGVTGKGWMWWWWLQQQCSGGDSWMEMFFCSIGAGASGG</sequence>
<comment type="caution">
    <text evidence="5">The sequence shown here is derived from an EMBL/GenBank/DDBJ whole genome shotgun (WGS) entry which is preliminary data.</text>
</comment>
<gene>
    <name evidence="5" type="primary">PLAA_1</name>
    <name evidence="5" type="ORF">CK203_088273</name>
</gene>
<dbReference type="EMBL" id="QGNW01001253">
    <property type="protein sequence ID" value="RVW48429.1"/>
    <property type="molecule type" value="Genomic_DNA"/>
</dbReference>
<protein>
    <submittedName>
        <fullName evidence="5">Phospholipase A-2-activating protein</fullName>
    </submittedName>
</protein>
<dbReference type="Proteomes" id="UP000288805">
    <property type="component" value="Unassembled WGS sequence"/>
</dbReference>
<dbReference type="OrthoDB" id="10265988at2759"/>
<evidence type="ECO:0000256" key="3">
    <source>
        <dbReference type="ARBA" id="ARBA00022737"/>
    </source>
</evidence>
<dbReference type="PANTHER" id="PTHR19849">
    <property type="entry name" value="PHOSPHOLIPASE A-2-ACTIVATING PROTEIN"/>
    <property type="match status" value="1"/>
</dbReference>
<dbReference type="SUPFAM" id="SSF50978">
    <property type="entry name" value="WD40 repeat-like"/>
    <property type="match status" value="1"/>
</dbReference>
<dbReference type="Pfam" id="PF00400">
    <property type="entry name" value="WD40"/>
    <property type="match status" value="2"/>
</dbReference>
<reference evidence="5 6" key="1">
    <citation type="journal article" date="2018" name="PLoS Genet.">
        <title>Population sequencing reveals clonal diversity and ancestral inbreeding in the grapevine cultivar Chardonnay.</title>
        <authorList>
            <person name="Roach M.J."/>
            <person name="Johnson D.L."/>
            <person name="Bohlmann J."/>
            <person name="van Vuuren H.J."/>
            <person name="Jones S.J."/>
            <person name="Pretorius I.S."/>
            <person name="Schmidt S.A."/>
            <person name="Borneman A.R."/>
        </authorList>
    </citation>
    <scope>NUCLEOTIDE SEQUENCE [LARGE SCALE GENOMIC DNA]</scope>
    <source>
        <strain evidence="6">cv. Chardonnay</strain>
        <tissue evidence="5">Leaf</tissue>
    </source>
</reference>
<keyword evidence="2 4" id="KW-0853">WD repeat</keyword>
<dbReference type="InterPro" id="IPR019775">
    <property type="entry name" value="WD40_repeat_CS"/>
</dbReference>
<keyword evidence="3" id="KW-0677">Repeat</keyword>
<evidence type="ECO:0000313" key="6">
    <source>
        <dbReference type="Proteomes" id="UP000288805"/>
    </source>
</evidence>
<dbReference type="InterPro" id="IPR001680">
    <property type="entry name" value="WD40_rpt"/>
</dbReference>
<evidence type="ECO:0000256" key="2">
    <source>
        <dbReference type="ARBA" id="ARBA00022574"/>
    </source>
</evidence>
<accession>A0A438EL17</accession>
<keyword evidence="1" id="KW-0963">Cytoplasm</keyword>
<dbReference type="SMART" id="SM00320">
    <property type="entry name" value="WD40"/>
    <property type="match status" value="3"/>
</dbReference>
<dbReference type="InterPro" id="IPR020472">
    <property type="entry name" value="WD40_PAC1"/>
</dbReference>
<dbReference type="PRINTS" id="PR00320">
    <property type="entry name" value="GPROTEINBRPT"/>
</dbReference>
<name>A0A438EL17_VITVI</name>
<dbReference type="GO" id="GO:0005737">
    <property type="term" value="C:cytoplasm"/>
    <property type="evidence" value="ECO:0007669"/>
    <property type="project" value="UniProtKB-ARBA"/>
</dbReference>
<organism evidence="5 6">
    <name type="scientific">Vitis vinifera</name>
    <name type="common">Grape</name>
    <dbReference type="NCBI Taxonomy" id="29760"/>
    <lineage>
        <taxon>Eukaryota</taxon>
        <taxon>Viridiplantae</taxon>
        <taxon>Streptophyta</taxon>
        <taxon>Embryophyta</taxon>
        <taxon>Tracheophyta</taxon>
        <taxon>Spermatophyta</taxon>
        <taxon>Magnoliopsida</taxon>
        <taxon>eudicotyledons</taxon>
        <taxon>Gunneridae</taxon>
        <taxon>Pentapetalae</taxon>
        <taxon>rosids</taxon>
        <taxon>Vitales</taxon>
        <taxon>Vitaceae</taxon>
        <taxon>Viteae</taxon>
        <taxon>Vitis</taxon>
    </lineage>
</organism>
<evidence type="ECO:0000256" key="1">
    <source>
        <dbReference type="ARBA" id="ARBA00022490"/>
    </source>
</evidence>
<feature type="repeat" description="WD" evidence="4">
    <location>
        <begin position="84"/>
        <end position="106"/>
    </location>
</feature>
<dbReference type="InterPro" id="IPR036322">
    <property type="entry name" value="WD40_repeat_dom_sf"/>
</dbReference>
<evidence type="ECO:0000256" key="4">
    <source>
        <dbReference type="PROSITE-ProRule" id="PRU00221"/>
    </source>
</evidence>
<dbReference type="Gene3D" id="2.130.10.10">
    <property type="entry name" value="YVTN repeat-like/Quinoprotein amine dehydrogenase"/>
    <property type="match status" value="1"/>
</dbReference>
<dbReference type="PROSITE" id="PS00678">
    <property type="entry name" value="WD_REPEATS_1"/>
    <property type="match status" value="1"/>
</dbReference>
<dbReference type="AlphaFoldDB" id="A0A438EL17"/>
<dbReference type="InterPro" id="IPR015943">
    <property type="entry name" value="WD40/YVTN_repeat-like_dom_sf"/>
</dbReference>
<dbReference type="PANTHER" id="PTHR19849:SF0">
    <property type="entry name" value="PHOSPHOLIPASE A-2-ACTIVATING PROTEIN"/>
    <property type="match status" value="1"/>
</dbReference>
<evidence type="ECO:0000313" key="5">
    <source>
        <dbReference type="EMBL" id="RVW48429.1"/>
    </source>
</evidence>